<evidence type="ECO:0000313" key="2">
    <source>
        <dbReference type="Proteomes" id="UP000034883"/>
    </source>
</evidence>
<proteinExistence type="predicted"/>
<dbReference type="InterPro" id="IPR016024">
    <property type="entry name" value="ARM-type_fold"/>
</dbReference>
<accession>A0A0F6W7T9</accession>
<dbReference type="Proteomes" id="UP000034883">
    <property type="component" value="Chromosome"/>
</dbReference>
<dbReference type="SUPFAM" id="SSF48371">
    <property type="entry name" value="ARM repeat"/>
    <property type="match status" value="1"/>
</dbReference>
<dbReference type="KEGG" id="samy:DB32_006772"/>
<dbReference type="AlphaFoldDB" id="A0A0F6W7T9"/>
<dbReference type="EMBL" id="CP011125">
    <property type="protein sequence ID" value="AKF09623.1"/>
    <property type="molecule type" value="Genomic_DNA"/>
</dbReference>
<name>A0A0F6W7T9_9BACT</name>
<dbReference type="Gene3D" id="1.25.10.90">
    <property type="match status" value="1"/>
</dbReference>
<evidence type="ECO:0000313" key="1">
    <source>
        <dbReference type="EMBL" id="AKF09623.1"/>
    </source>
</evidence>
<reference evidence="1 2" key="1">
    <citation type="submission" date="2015-03" db="EMBL/GenBank/DDBJ databases">
        <title>Genome assembly of Sandaracinus amylolyticus DSM 53668.</title>
        <authorList>
            <person name="Sharma G."/>
            <person name="Subramanian S."/>
        </authorList>
    </citation>
    <scope>NUCLEOTIDE SEQUENCE [LARGE SCALE GENOMIC DNA]</scope>
    <source>
        <strain evidence="1 2">DSM 53668</strain>
    </source>
</reference>
<gene>
    <name evidence="1" type="ORF">DB32_006772</name>
</gene>
<keyword evidence="2" id="KW-1185">Reference proteome</keyword>
<dbReference type="RefSeq" id="WP_053236658.1">
    <property type="nucleotide sequence ID" value="NZ_CP011125.1"/>
</dbReference>
<dbReference type="PANTHER" id="PTHR34070">
    <property type="entry name" value="ARMADILLO-TYPE FOLD"/>
    <property type="match status" value="1"/>
</dbReference>
<dbReference type="PANTHER" id="PTHR34070:SF1">
    <property type="entry name" value="DNA ALKYLATION REPAIR PROTEIN"/>
    <property type="match status" value="1"/>
</dbReference>
<sequence length="240" mass="26803">MTTAGDAIAFFTARFEAEGDPARAASEKAYMKSELAFHGVPMAAIRSAARDFEKAHRDLDRAALRAIADALFASGWFDLRHAAIALLERRHRVLAPDDLAWLVSLVRDAAAWAHVDWLATKVIGAVLEAHPASSSMVEVWARDEDVWVRRTALLAHLDVLRAGKGDFDRWRAIAEPMLDDRSFWIRKAIGWVLRDVSRKHPARTEAFLRANATRCSGLTYREASKHLAPDVRAELDALRA</sequence>
<dbReference type="Pfam" id="PF08713">
    <property type="entry name" value="DNA_alkylation"/>
    <property type="match status" value="1"/>
</dbReference>
<protein>
    <submittedName>
        <fullName evidence="1">DNA alkylation repair enzyme</fullName>
    </submittedName>
</protein>
<organism evidence="1 2">
    <name type="scientific">Sandaracinus amylolyticus</name>
    <dbReference type="NCBI Taxonomy" id="927083"/>
    <lineage>
        <taxon>Bacteria</taxon>
        <taxon>Pseudomonadati</taxon>
        <taxon>Myxococcota</taxon>
        <taxon>Polyangia</taxon>
        <taxon>Polyangiales</taxon>
        <taxon>Sandaracinaceae</taxon>
        <taxon>Sandaracinus</taxon>
    </lineage>
</organism>
<dbReference type="InterPro" id="IPR014825">
    <property type="entry name" value="DNA_alkylation"/>
</dbReference>
<dbReference type="STRING" id="927083.DB32_006772"/>